<dbReference type="EMBL" id="PVZG01000010">
    <property type="protein sequence ID" value="PRY27635.1"/>
    <property type="molecule type" value="Genomic_DNA"/>
</dbReference>
<feature type="compositionally biased region" description="Low complexity" evidence="1">
    <location>
        <begin position="94"/>
        <end position="109"/>
    </location>
</feature>
<dbReference type="Pfam" id="PF14025">
    <property type="entry name" value="DUF4241"/>
    <property type="match status" value="2"/>
</dbReference>
<dbReference type="Proteomes" id="UP000239209">
    <property type="component" value="Unassembled WGS sequence"/>
</dbReference>
<feature type="region of interest" description="Disordered" evidence="1">
    <location>
        <begin position="94"/>
        <end position="118"/>
    </location>
</feature>
<comment type="caution">
    <text evidence="2">The sequence shown here is derived from an EMBL/GenBank/DDBJ whole genome shotgun (WGS) entry which is preliminary data.</text>
</comment>
<accession>A0A2T0S2I7</accession>
<organism evidence="2 3">
    <name type="scientific">Pseudosporangium ferrugineum</name>
    <dbReference type="NCBI Taxonomy" id="439699"/>
    <lineage>
        <taxon>Bacteria</taxon>
        <taxon>Bacillati</taxon>
        <taxon>Actinomycetota</taxon>
        <taxon>Actinomycetes</taxon>
        <taxon>Micromonosporales</taxon>
        <taxon>Micromonosporaceae</taxon>
        <taxon>Pseudosporangium</taxon>
    </lineage>
</organism>
<reference evidence="2 3" key="1">
    <citation type="submission" date="2018-03" db="EMBL/GenBank/DDBJ databases">
        <title>Genomic Encyclopedia of Archaeal and Bacterial Type Strains, Phase II (KMG-II): from individual species to whole genera.</title>
        <authorList>
            <person name="Goeker M."/>
        </authorList>
    </citation>
    <scope>NUCLEOTIDE SEQUENCE [LARGE SCALE GENOMIC DNA]</scope>
    <source>
        <strain evidence="2 3">DSM 45348</strain>
    </source>
</reference>
<sequence>MVADTLSGMAVDIGEMLDRLLTEGAHRFDDAHDCRMTMIPLGEVTVPTGRIVACDPLIHPGETPPFTVTAPPGRYPLRAWVAVVHPAGSMLAADPPATAPGPATTRPGGNDAGGAGRLAGLPIEADRRTAALQLVVRDEPVATWEPAVPAGPGPSILDEDGFATYPADSGTGALADERALAGLRTWSYARVEQTYLPEPGPPALSALDAVTDPATGANVVAVATGDGDGGYATFIGRTASGKVATFVTDFRVI</sequence>
<evidence type="ECO:0000313" key="2">
    <source>
        <dbReference type="EMBL" id="PRY27635.1"/>
    </source>
</evidence>
<name>A0A2T0S2I7_9ACTN</name>
<evidence type="ECO:0000256" key="1">
    <source>
        <dbReference type="SAM" id="MobiDB-lite"/>
    </source>
</evidence>
<dbReference type="AlphaFoldDB" id="A0A2T0S2I7"/>
<evidence type="ECO:0000313" key="3">
    <source>
        <dbReference type="Proteomes" id="UP000239209"/>
    </source>
</evidence>
<protein>
    <submittedName>
        <fullName evidence="2">Uncharacterized protein DUF4241</fullName>
    </submittedName>
</protein>
<keyword evidence="3" id="KW-1185">Reference proteome</keyword>
<gene>
    <name evidence="2" type="ORF">CLV70_110222</name>
</gene>
<dbReference type="InterPro" id="IPR025335">
    <property type="entry name" value="DUF4241"/>
</dbReference>
<proteinExistence type="predicted"/>